<dbReference type="AlphaFoldDB" id="A0AA39YQ76"/>
<accession>A0AA39YQ76</accession>
<sequence>MAAQTSVSRRPMASLLVFLYFRHGSVGLCRRGNGPVCSPPSPWRPPSACWLGMGHSRGHGHEHVPENLRCLLCRLCFPVPSPRPRRGRVGAGCRCQENVFEGATVPLSPFLLPLYLQCPTRYHPLVLVTRWLGKKGFRGLIPNIQRHTLRKKR</sequence>
<comment type="caution">
    <text evidence="2">The sequence shown here is derived from an EMBL/GenBank/DDBJ whole genome shotgun (WGS) entry which is preliminary data.</text>
</comment>
<name>A0AA39YQ76_9PEZI</name>
<gene>
    <name evidence="2" type="ORF">B0T16DRAFT_25337</name>
</gene>
<keyword evidence="3" id="KW-1185">Reference proteome</keyword>
<reference evidence="2" key="1">
    <citation type="submission" date="2023-06" db="EMBL/GenBank/DDBJ databases">
        <title>Genome-scale phylogeny and comparative genomics of the fungal order Sordariales.</title>
        <authorList>
            <consortium name="Lawrence Berkeley National Laboratory"/>
            <person name="Hensen N."/>
            <person name="Bonometti L."/>
            <person name="Westerberg I."/>
            <person name="Brannstrom I.O."/>
            <person name="Guillou S."/>
            <person name="Cros-Aarteil S."/>
            <person name="Calhoun S."/>
            <person name="Haridas S."/>
            <person name="Kuo A."/>
            <person name="Mondo S."/>
            <person name="Pangilinan J."/>
            <person name="Riley R."/>
            <person name="Labutti K."/>
            <person name="Andreopoulos B."/>
            <person name="Lipzen A."/>
            <person name="Chen C."/>
            <person name="Yanf M."/>
            <person name="Daum C."/>
            <person name="Ng V."/>
            <person name="Clum A."/>
            <person name="Steindorff A."/>
            <person name="Ohm R."/>
            <person name="Martin F."/>
            <person name="Silar P."/>
            <person name="Natvig D."/>
            <person name="Lalanne C."/>
            <person name="Gautier V."/>
            <person name="Ament-Velasquez S.L."/>
            <person name="Kruys A."/>
            <person name="Hutchinson M.I."/>
            <person name="Powell A.J."/>
            <person name="Barry K."/>
            <person name="Miller A.N."/>
            <person name="Grigoriev I.V."/>
            <person name="Debuchy R."/>
            <person name="Gladieux P."/>
            <person name="Thoren M.H."/>
            <person name="Johannesson H."/>
        </authorList>
    </citation>
    <scope>NUCLEOTIDE SEQUENCE</scope>
    <source>
        <strain evidence="2">SMH2532-1</strain>
    </source>
</reference>
<protein>
    <recommendedName>
        <fullName evidence="4">Secreted protein</fullName>
    </recommendedName>
</protein>
<feature type="chain" id="PRO_5041203317" description="Secreted protein" evidence="1">
    <location>
        <begin position="28"/>
        <end position="153"/>
    </location>
</feature>
<organism evidence="2 3">
    <name type="scientific">Cercophora newfieldiana</name>
    <dbReference type="NCBI Taxonomy" id="92897"/>
    <lineage>
        <taxon>Eukaryota</taxon>
        <taxon>Fungi</taxon>
        <taxon>Dikarya</taxon>
        <taxon>Ascomycota</taxon>
        <taxon>Pezizomycotina</taxon>
        <taxon>Sordariomycetes</taxon>
        <taxon>Sordariomycetidae</taxon>
        <taxon>Sordariales</taxon>
        <taxon>Lasiosphaeriaceae</taxon>
        <taxon>Cercophora</taxon>
    </lineage>
</organism>
<dbReference type="Proteomes" id="UP001174936">
    <property type="component" value="Unassembled WGS sequence"/>
</dbReference>
<evidence type="ECO:0000313" key="3">
    <source>
        <dbReference type="Proteomes" id="UP001174936"/>
    </source>
</evidence>
<keyword evidence="1" id="KW-0732">Signal</keyword>
<feature type="signal peptide" evidence="1">
    <location>
        <begin position="1"/>
        <end position="27"/>
    </location>
</feature>
<evidence type="ECO:0000313" key="2">
    <source>
        <dbReference type="EMBL" id="KAK0656005.1"/>
    </source>
</evidence>
<evidence type="ECO:0000256" key="1">
    <source>
        <dbReference type="SAM" id="SignalP"/>
    </source>
</evidence>
<dbReference type="EMBL" id="JAULSV010000001">
    <property type="protein sequence ID" value="KAK0656005.1"/>
    <property type="molecule type" value="Genomic_DNA"/>
</dbReference>
<evidence type="ECO:0008006" key="4">
    <source>
        <dbReference type="Google" id="ProtNLM"/>
    </source>
</evidence>
<proteinExistence type="predicted"/>